<evidence type="ECO:0000313" key="3">
    <source>
        <dbReference type="Proteomes" id="UP000037712"/>
    </source>
</evidence>
<sequence length="79" mass="8184">MSHIVTAPLVGVNGVDGKVKYLYRGTLVPSDVSKDDIERLVADGLIESAGADDPAPKSTTRKTAGSKSDSTAAEPGREN</sequence>
<reference evidence="2 3" key="1">
    <citation type="journal article" date="2015" name="Genome Announc.">
        <title>Draft Genome Sequence of Rhodococcus rhodochrous Strain KG-21, a Soil Isolate from Oil Fields of Krishna-Godavari Basin, India.</title>
        <authorList>
            <person name="Dawar C."/>
            <person name="Aggarwal R.K."/>
        </authorList>
    </citation>
    <scope>NUCLEOTIDE SEQUENCE [LARGE SCALE GENOMIC DNA]</scope>
    <source>
        <strain evidence="2 3">KG-21</strain>
    </source>
</reference>
<name>A0A0M9WP85_RHORH</name>
<proteinExistence type="predicted"/>
<feature type="compositionally biased region" description="Polar residues" evidence="1">
    <location>
        <begin position="57"/>
        <end position="71"/>
    </location>
</feature>
<reference evidence="3" key="2">
    <citation type="submission" date="2015-01" db="EMBL/GenBank/DDBJ databases">
        <title>Draft genome sequence of potential hydrocarbon metabolising strain of Rhodococcus rhodochrous.</title>
        <authorList>
            <person name="Aggarwal R.K."/>
            <person name="Dawar C."/>
        </authorList>
    </citation>
    <scope>NUCLEOTIDE SEQUENCE [LARGE SCALE GENOMIC DNA]</scope>
    <source>
        <strain evidence="3">KG-21</strain>
    </source>
</reference>
<dbReference type="RefSeq" id="WP_054372428.1">
    <property type="nucleotide sequence ID" value="NZ_AZYO01000018.1"/>
</dbReference>
<organism evidence="2 3">
    <name type="scientific">Rhodococcus rhodochrous KG-21</name>
    <dbReference type="NCBI Taxonomy" id="1441923"/>
    <lineage>
        <taxon>Bacteria</taxon>
        <taxon>Bacillati</taxon>
        <taxon>Actinomycetota</taxon>
        <taxon>Actinomycetes</taxon>
        <taxon>Mycobacteriales</taxon>
        <taxon>Nocardiaceae</taxon>
        <taxon>Rhodococcus</taxon>
    </lineage>
</organism>
<dbReference type="AlphaFoldDB" id="A0A0M9WP85"/>
<protein>
    <submittedName>
        <fullName evidence="2">Uncharacterized protein</fullName>
    </submittedName>
</protein>
<comment type="caution">
    <text evidence="2">The sequence shown here is derived from an EMBL/GenBank/DDBJ whole genome shotgun (WGS) entry which is preliminary data.</text>
</comment>
<evidence type="ECO:0000256" key="1">
    <source>
        <dbReference type="SAM" id="MobiDB-lite"/>
    </source>
</evidence>
<feature type="region of interest" description="Disordered" evidence="1">
    <location>
        <begin position="46"/>
        <end position="79"/>
    </location>
</feature>
<dbReference type="EMBL" id="AZYO01000018">
    <property type="protein sequence ID" value="KOS56437.1"/>
    <property type="molecule type" value="Genomic_DNA"/>
</dbReference>
<evidence type="ECO:0000313" key="2">
    <source>
        <dbReference type="EMBL" id="KOS56437.1"/>
    </source>
</evidence>
<gene>
    <name evidence="2" type="ORF">Z051_09500</name>
</gene>
<dbReference type="Proteomes" id="UP000037712">
    <property type="component" value="Unassembled WGS sequence"/>
</dbReference>
<accession>A0A0M9WP85</accession>